<reference evidence="2" key="1">
    <citation type="submission" date="2022-11" db="EMBL/GenBank/DDBJ databases">
        <authorList>
            <person name="Petersen C."/>
        </authorList>
    </citation>
    <scope>NUCLEOTIDE SEQUENCE</scope>
    <source>
        <strain evidence="2">IBT 23319</strain>
    </source>
</reference>
<comment type="caution">
    <text evidence="2">The sequence shown here is derived from an EMBL/GenBank/DDBJ whole genome shotgun (WGS) entry which is preliminary data.</text>
</comment>
<evidence type="ECO:0000256" key="1">
    <source>
        <dbReference type="SAM" id="MobiDB-lite"/>
    </source>
</evidence>
<protein>
    <recommendedName>
        <fullName evidence="4">Methyltransferase domain-containing protein</fullName>
    </recommendedName>
</protein>
<feature type="compositionally biased region" description="Basic and acidic residues" evidence="1">
    <location>
        <begin position="191"/>
        <end position="200"/>
    </location>
</feature>
<dbReference type="GeneID" id="81385962"/>
<dbReference type="Pfam" id="PF13489">
    <property type="entry name" value="Methyltransf_23"/>
    <property type="match status" value="1"/>
</dbReference>
<dbReference type="CDD" id="cd02440">
    <property type="entry name" value="AdoMet_MTases"/>
    <property type="match status" value="1"/>
</dbReference>
<dbReference type="SUPFAM" id="SSF53335">
    <property type="entry name" value="S-adenosyl-L-methionine-dependent methyltransferases"/>
    <property type="match status" value="1"/>
</dbReference>
<keyword evidence="3" id="KW-1185">Reference proteome</keyword>
<gene>
    <name evidence="2" type="ORF">N7469_007877</name>
</gene>
<dbReference type="InterPro" id="IPR029063">
    <property type="entry name" value="SAM-dependent_MTases_sf"/>
</dbReference>
<dbReference type="Proteomes" id="UP001147733">
    <property type="component" value="Unassembled WGS sequence"/>
</dbReference>
<evidence type="ECO:0008006" key="4">
    <source>
        <dbReference type="Google" id="ProtNLM"/>
    </source>
</evidence>
<dbReference type="PANTHER" id="PTHR43861">
    <property type="entry name" value="TRANS-ACONITATE 2-METHYLTRANSFERASE-RELATED"/>
    <property type="match status" value="1"/>
</dbReference>
<organism evidence="2 3">
    <name type="scientific">Penicillium citrinum</name>
    <dbReference type="NCBI Taxonomy" id="5077"/>
    <lineage>
        <taxon>Eukaryota</taxon>
        <taxon>Fungi</taxon>
        <taxon>Dikarya</taxon>
        <taxon>Ascomycota</taxon>
        <taxon>Pezizomycotina</taxon>
        <taxon>Eurotiomycetes</taxon>
        <taxon>Eurotiomycetidae</taxon>
        <taxon>Eurotiales</taxon>
        <taxon>Aspergillaceae</taxon>
        <taxon>Penicillium</taxon>
    </lineage>
</organism>
<name>A0A9W9TJ28_PENCI</name>
<proteinExistence type="predicted"/>
<reference evidence="2" key="2">
    <citation type="journal article" date="2023" name="IMA Fungus">
        <title>Comparative genomic study of the Penicillium genus elucidates a diverse pangenome and 15 lateral gene transfer events.</title>
        <authorList>
            <person name="Petersen C."/>
            <person name="Sorensen T."/>
            <person name="Nielsen M.R."/>
            <person name="Sondergaard T.E."/>
            <person name="Sorensen J.L."/>
            <person name="Fitzpatrick D.A."/>
            <person name="Frisvad J.C."/>
            <person name="Nielsen K.L."/>
        </authorList>
    </citation>
    <scope>NUCLEOTIDE SEQUENCE</scope>
    <source>
        <strain evidence="2">IBT 23319</strain>
    </source>
</reference>
<dbReference type="RefSeq" id="XP_056498346.1">
    <property type="nucleotide sequence ID" value="XM_056646795.1"/>
</dbReference>
<dbReference type="AlphaFoldDB" id="A0A9W9TJ28"/>
<dbReference type="EMBL" id="JAPQKT010000007">
    <property type="protein sequence ID" value="KAJ5224374.1"/>
    <property type="molecule type" value="Genomic_DNA"/>
</dbReference>
<sequence>MTDFTEANRKYFEYSPFERNMATEYKDRFADSMKTLSEQTLKHRFWLSDQWLDTEVGKDKNIKMLEYACGPGVISMTLAPFVSQVIGFDVSDNMIDEFNRNAKNIDTSHKMIGYKADLLSTSVPDEYMGPKFTDFNMVTVSMALHHFEYPQEALQSLSKRLSQNGVFMIIDILSRSGSDHAHAHAHGHGHGHGEGNHEFGDAAHTVKTHGFSKEDMQGLFAGAGLTKDFKYEVIPEPLIFQKGEKKQNITVFIARAQRP</sequence>
<evidence type="ECO:0000313" key="2">
    <source>
        <dbReference type="EMBL" id="KAJ5224374.1"/>
    </source>
</evidence>
<dbReference type="Gene3D" id="3.40.50.150">
    <property type="entry name" value="Vaccinia Virus protein VP39"/>
    <property type="match status" value="1"/>
</dbReference>
<accession>A0A9W9TJ28</accession>
<evidence type="ECO:0000313" key="3">
    <source>
        <dbReference type="Proteomes" id="UP001147733"/>
    </source>
</evidence>
<feature type="region of interest" description="Disordered" evidence="1">
    <location>
        <begin position="180"/>
        <end position="200"/>
    </location>
</feature>
<dbReference type="OrthoDB" id="66144at2759"/>